<reference evidence="2 3" key="1">
    <citation type="journal article" date="2013" name="Nat. Commun.">
        <title>Genome sequence and functional genomic analysis of the oil-degrading bacterium Oleispira antarctica.</title>
        <authorList>
            <person name="Kube M."/>
            <person name="Chernikova T.N."/>
            <person name="Al-Ramahi Y."/>
            <person name="Beloqui A."/>
            <person name="Lopez-Cortez N."/>
            <person name="Guazzaroni M.E."/>
            <person name="Heipieper H.J."/>
            <person name="Klages S."/>
            <person name="Kotsyurbenko O.R."/>
            <person name="Langer I."/>
            <person name="Nechitaylo T.Y."/>
            <person name="Lunsdorf H."/>
            <person name="Fernandez M."/>
            <person name="Juarez S."/>
            <person name="Ciordia S."/>
            <person name="Singer A."/>
            <person name="Kagan O."/>
            <person name="Egorova O."/>
            <person name="Petit P.A."/>
            <person name="Stogios P."/>
            <person name="Kim Y."/>
            <person name="Tchigvintsev A."/>
            <person name="Flick R."/>
            <person name="Denaro R."/>
            <person name="Genovese M."/>
            <person name="Albar J.P."/>
            <person name="Reva O.N."/>
            <person name="Martinez-Gomariz M."/>
            <person name="Tran H."/>
            <person name="Ferrer M."/>
            <person name="Savchenko A."/>
            <person name="Yakunin A.F."/>
            <person name="Yakimov M.M."/>
            <person name="Golyshina O.V."/>
            <person name="Reinhardt R."/>
            <person name="Golyshin P.N."/>
        </authorList>
    </citation>
    <scope>NUCLEOTIDE SEQUENCE [LARGE SCALE GENOMIC DNA]</scope>
</reference>
<evidence type="ECO:0000313" key="2">
    <source>
        <dbReference type="EMBL" id="CCK76304.1"/>
    </source>
</evidence>
<dbReference type="Proteomes" id="UP000032749">
    <property type="component" value="Chromosome"/>
</dbReference>
<accession>R4YU16</accession>
<evidence type="ECO:0000313" key="3">
    <source>
        <dbReference type="Proteomes" id="UP000032749"/>
    </source>
</evidence>
<feature type="domain" description="Chalcone isomerase" evidence="1">
    <location>
        <begin position="21"/>
        <end position="184"/>
    </location>
</feature>
<dbReference type="AlphaFoldDB" id="R4YU16"/>
<proteinExistence type="predicted"/>
<dbReference type="GO" id="GO:0016872">
    <property type="term" value="F:intramolecular lyase activity"/>
    <property type="evidence" value="ECO:0007669"/>
    <property type="project" value="InterPro"/>
</dbReference>
<sequence>MLRIMASFIIGMALMPLAQSKEVNDIEIADSIQVAEQSLVLNGAGIRSKFFLNLYVGALYLNEKSSDADALIAADEAMTIRLYITSSLIDGEKMSEATLDGFVKSTGGKLGPIQKEVEMLIGAFRDAVENEDVFDLQYVPNQGVSVIRNGEVKVLVPGLEFKKALFGIWLSDDPVQDDLREDMLDED</sequence>
<dbReference type="InterPro" id="IPR016087">
    <property type="entry name" value="Chalcone_isomerase"/>
</dbReference>
<dbReference type="EMBL" id="FO203512">
    <property type="protein sequence ID" value="CCK76304.1"/>
    <property type="molecule type" value="Genomic_DNA"/>
</dbReference>
<dbReference type="STRING" id="698738.OLEAN_C21280"/>
<organism evidence="2 3">
    <name type="scientific">Oleispira antarctica RB-8</name>
    <dbReference type="NCBI Taxonomy" id="698738"/>
    <lineage>
        <taxon>Bacteria</taxon>
        <taxon>Pseudomonadati</taxon>
        <taxon>Pseudomonadota</taxon>
        <taxon>Gammaproteobacteria</taxon>
        <taxon>Oceanospirillales</taxon>
        <taxon>Oceanospirillaceae</taxon>
        <taxon>Oleispira</taxon>
    </lineage>
</organism>
<dbReference type="InterPro" id="IPR016088">
    <property type="entry name" value="Chalcone_isomerase_3-sand"/>
</dbReference>
<dbReference type="InterPro" id="IPR036298">
    <property type="entry name" value="Chalcone_isomerase_sf"/>
</dbReference>
<protein>
    <recommendedName>
        <fullName evidence="1">Chalcone isomerase domain-containing protein</fullName>
    </recommendedName>
</protein>
<evidence type="ECO:0000259" key="1">
    <source>
        <dbReference type="Pfam" id="PF16036"/>
    </source>
</evidence>
<keyword evidence="3" id="KW-1185">Reference proteome</keyword>
<dbReference type="Pfam" id="PF16036">
    <property type="entry name" value="Chalcone_3"/>
    <property type="match status" value="1"/>
</dbReference>
<dbReference type="SUPFAM" id="SSF54626">
    <property type="entry name" value="Chalcone isomerase"/>
    <property type="match status" value="1"/>
</dbReference>
<dbReference type="Gene3D" id="3.50.70.10">
    <property type="match status" value="1"/>
</dbReference>
<dbReference type="KEGG" id="oai:OLEAN_C21280"/>
<gene>
    <name evidence="2" type="ORF">OLEAN_C21280</name>
</gene>
<dbReference type="HOGENOM" id="CLU_102167_0_0_6"/>
<name>R4YU16_OLEAN</name>
<dbReference type="OrthoDB" id="270742at2"/>